<dbReference type="OrthoDB" id="7366507at2"/>
<sequence length="92" mass="9864">MEQKENIVTLETPIKRGETTISQIELVKPNAGALRGVRLYDLAGSDVDALMTVLPRITLPSLTKAECLNLDPVDLITLGGKVIGFLSSKSDA</sequence>
<keyword evidence="2" id="KW-1185">Reference proteome</keyword>
<evidence type="ECO:0000313" key="2">
    <source>
        <dbReference type="Proteomes" id="UP000234626"/>
    </source>
</evidence>
<dbReference type="AlphaFoldDB" id="A0A2N5EJ30"/>
<dbReference type="EMBL" id="PJZK01000022">
    <property type="protein sequence ID" value="PLR45416.1"/>
    <property type="molecule type" value="Genomic_DNA"/>
</dbReference>
<dbReference type="RefSeq" id="WP_101835721.1">
    <property type="nucleotide sequence ID" value="NZ_PJZK01000022.1"/>
</dbReference>
<gene>
    <name evidence="1" type="ORF">CYR34_17580</name>
</gene>
<reference evidence="1 2" key="1">
    <citation type="submission" date="2017-12" db="EMBL/GenBank/DDBJ databases">
        <title>Characterization of six clinical isolates of Enterochimera gen. nov., a novel genus of the Yersiniaciae family and the three species Enterochimera arupensis sp. nov., Enterochimera coloradensis sp. nov, and Enterochimera californica sp. nov.</title>
        <authorList>
            <person name="Rossi A."/>
            <person name="Fisher M."/>
        </authorList>
    </citation>
    <scope>NUCLEOTIDE SEQUENCE [LARGE SCALE GENOMIC DNA]</scope>
    <source>
        <strain evidence="1 2">2016Iso1</strain>
    </source>
</reference>
<accession>A0A2N5EJ30</accession>
<dbReference type="InterPro" id="IPR019289">
    <property type="entry name" value="Phage_tail_E/E"/>
</dbReference>
<comment type="caution">
    <text evidence="1">The sequence shown here is derived from an EMBL/GenBank/DDBJ whole genome shotgun (WGS) entry which is preliminary data.</text>
</comment>
<organism evidence="1 2">
    <name type="scientific">Chimaeribacter arupi</name>
    <dbReference type="NCBI Taxonomy" id="2060066"/>
    <lineage>
        <taxon>Bacteria</taxon>
        <taxon>Pseudomonadati</taxon>
        <taxon>Pseudomonadota</taxon>
        <taxon>Gammaproteobacteria</taxon>
        <taxon>Enterobacterales</taxon>
        <taxon>Yersiniaceae</taxon>
        <taxon>Chimaeribacter</taxon>
    </lineage>
</organism>
<dbReference type="Pfam" id="PF10109">
    <property type="entry name" value="Phage_TAC_7"/>
    <property type="match status" value="1"/>
</dbReference>
<name>A0A2N5EJ30_9GAMM</name>
<proteinExistence type="predicted"/>
<evidence type="ECO:0000313" key="1">
    <source>
        <dbReference type="EMBL" id="PLR45416.1"/>
    </source>
</evidence>
<protein>
    <submittedName>
        <fullName evidence="1">Phage tail assembly protein</fullName>
    </submittedName>
</protein>
<dbReference type="Proteomes" id="UP000234626">
    <property type="component" value="Unassembled WGS sequence"/>
</dbReference>